<dbReference type="PANTHER" id="PTHR13059:SF13">
    <property type="entry name" value="PROTEIN CAPICUA HOMOLOG"/>
    <property type="match status" value="1"/>
</dbReference>
<dbReference type="InterPro" id="IPR052412">
    <property type="entry name" value="CC-Dev_Transcription_Reg"/>
</dbReference>
<dbReference type="InterPro" id="IPR032147">
    <property type="entry name" value="Cic_dom"/>
</dbReference>
<dbReference type="Pfam" id="PF16090">
    <property type="entry name" value="DUF4819"/>
    <property type="match status" value="1"/>
</dbReference>
<gene>
    <name evidence="9" type="ORF">FBUS_00225</name>
</gene>
<reference evidence="9" key="1">
    <citation type="submission" date="2019-05" db="EMBL/GenBank/DDBJ databases">
        <title>Annotation for the trematode Fasciolopsis buski.</title>
        <authorList>
            <person name="Choi Y.-J."/>
        </authorList>
    </citation>
    <scope>NUCLEOTIDE SEQUENCE</scope>
    <source>
        <strain evidence="9">HT</strain>
        <tissue evidence="9">Whole worm</tissue>
    </source>
</reference>
<evidence type="ECO:0000256" key="7">
    <source>
        <dbReference type="SAM" id="MobiDB-lite"/>
    </source>
</evidence>
<evidence type="ECO:0000256" key="6">
    <source>
        <dbReference type="PROSITE-ProRule" id="PRU00267"/>
    </source>
</evidence>
<feature type="compositionally biased region" description="Polar residues" evidence="7">
    <location>
        <begin position="1057"/>
        <end position="1074"/>
    </location>
</feature>
<evidence type="ECO:0000256" key="3">
    <source>
        <dbReference type="ARBA" id="ARBA00023125"/>
    </source>
</evidence>
<feature type="compositionally biased region" description="Polar residues" evidence="7">
    <location>
        <begin position="1116"/>
        <end position="1131"/>
    </location>
</feature>
<feature type="region of interest" description="Disordered" evidence="7">
    <location>
        <begin position="1285"/>
        <end position="1329"/>
    </location>
</feature>
<evidence type="ECO:0000259" key="8">
    <source>
        <dbReference type="PROSITE" id="PS50118"/>
    </source>
</evidence>
<dbReference type="Proteomes" id="UP000728185">
    <property type="component" value="Unassembled WGS sequence"/>
</dbReference>
<feature type="region of interest" description="Disordered" evidence="7">
    <location>
        <begin position="436"/>
        <end position="502"/>
    </location>
</feature>
<evidence type="ECO:0000313" key="9">
    <source>
        <dbReference type="EMBL" id="KAA0186521.1"/>
    </source>
</evidence>
<name>A0A8E0RQH0_9TREM</name>
<feature type="region of interest" description="Disordered" evidence="7">
    <location>
        <begin position="1396"/>
        <end position="1418"/>
    </location>
</feature>
<dbReference type="GO" id="GO:0000981">
    <property type="term" value="F:DNA-binding transcription factor activity, RNA polymerase II-specific"/>
    <property type="evidence" value="ECO:0007669"/>
    <property type="project" value="TreeGrafter"/>
</dbReference>
<feature type="region of interest" description="Disordered" evidence="7">
    <location>
        <begin position="1250"/>
        <end position="1272"/>
    </location>
</feature>
<dbReference type="SMART" id="SM00398">
    <property type="entry name" value="HMG"/>
    <property type="match status" value="1"/>
</dbReference>
<keyword evidence="5 6" id="KW-0539">Nucleus</keyword>
<dbReference type="Gene3D" id="1.10.30.10">
    <property type="entry name" value="High mobility group box domain"/>
    <property type="match status" value="1"/>
</dbReference>
<accession>A0A8E0RQH0</accession>
<feature type="compositionally biased region" description="Polar residues" evidence="7">
    <location>
        <begin position="520"/>
        <end position="532"/>
    </location>
</feature>
<keyword evidence="4" id="KW-0804">Transcription</keyword>
<keyword evidence="3 6" id="KW-0238">DNA-binding</keyword>
<protein>
    <submittedName>
        <fullName evidence="9">Protein capicua protein</fullName>
    </submittedName>
</protein>
<feature type="domain" description="HMG box" evidence="8">
    <location>
        <begin position="711"/>
        <end position="779"/>
    </location>
</feature>
<feature type="region of interest" description="Disordered" evidence="7">
    <location>
        <begin position="520"/>
        <end position="541"/>
    </location>
</feature>
<feature type="compositionally biased region" description="Polar residues" evidence="7">
    <location>
        <begin position="491"/>
        <end position="502"/>
    </location>
</feature>
<dbReference type="InterPro" id="IPR036910">
    <property type="entry name" value="HMG_box_dom_sf"/>
</dbReference>
<feature type="compositionally biased region" description="Polar residues" evidence="7">
    <location>
        <begin position="1299"/>
        <end position="1314"/>
    </location>
</feature>
<keyword evidence="1" id="KW-0597">Phosphoprotein</keyword>
<keyword evidence="10" id="KW-1185">Reference proteome</keyword>
<evidence type="ECO:0000313" key="10">
    <source>
        <dbReference type="Proteomes" id="UP000728185"/>
    </source>
</evidence>
<dbReference type="InterPro" id="IPR009071">
    <property type="entry name" value="HMG_box_dom"/>
</dbReference>
<feature type="compositionally biased region" description="Polar residues" evidence="7">
    <location>
        <begin position="605"/>
        <end position="615"/>
    </location>
</feature>
<evidence type="ECO:0000256" key="1">
    <source>
        <dbReference type="ARBA" id="ARBA00022553"/>
    </source>
</evidence>
<feature type="compositionally biased region" description="Polar residues" evidence="7">
    <location>
        <begin position="443"/>
        <end position="454"/>
    </location>
</feature>
<evidence type="ECO:0000256" key="5">
    <source>
        <dbReference type="ARBA" id="ARBA00023242"/>
    </source>
</evidence>
<dbReference type="PROSITE" id="PS50118">
    <property type="entry name" value="HMG_BOX_2"/>
    <property type="match status" value="1"/>
</dbReference>
<feature type="compositionally biased region" description="Polar residues" evidence="7">
    <location>
        <begin position="1146"/>
        <end position="1159"/>
    </location>
</feature>
<feature type="region of interest" description="Disordered" evidence="7">
    <location>
        <begin position="574"/>
        <end position="619"/>
    </location>
</feature>
<feature type="region of interest" description="Disordered" evidence="7">
    <location>
        <begin position="1145"/>
        <end position="1181"/>
    </location>
</feature>
<keyword evidence="2" id="KW-0805">Transcription regulation</keyword>
<dbReference type="Pfam" id="PF25981">
    <property type="entry name" value="HTH_Cic_C"/>
    <property type="match status" value="1"/>
</dbReference>
<feature type="compositionally biased region" description="Basic and acidic residues" evidence="7">
    <location>
        <begin position="1106"/>
        <end position="1115"/>
    </location>
</feature>
<evidence type="ECO:0000256" key="4">
    <source>
        <dbReference type="ARBA" id="ARBA00023163"/>
    </source>
</evidence>
<sequence length="1541" mass="164692">MELGSTDDPLISGQTTNHHCDQSSMKTVYLDLKPWLGHHVLFWVNGECLAATDARIIGLGLYRPGIIVSVDSSRFQVSIKLQDSETAVPVNLSERDPLPKVIDDAIPHTSQLNEGTRVCYRISVDQGFGYASGKLTMNAAPSTPGSSQRLYSVQPDGMDLDAISQHPRVNLRLLLAPWQDELDELSNLESNTNTGTSVNSTTRLPDPLMASDNSQLLPFSPSRHPDLLHVDSPDATDLACPVDLNTLHNRPSNAVCSPAPVPLDDRVSEPQSVAEIRPPENAFPITEQTERPETSSALPLGIHFRGPCTSRRSLFPPTQQASLSLDGSGRGIATPKYGMSTKWLAAGTSSSPMALSLGPLGNSQRFKKGDVVKTPSGVRKKFNGKQWRRLCSRDGCTKESQRRGFCSRHLSMKGKEIRALGYAAAVAALSSSDVGYHSHPPQYRSSSPEANSASGRPMAPANSLISRSPGMRLTTCPSGGSGVSTVHEPHTQPSNSCSPQAVVNTGSSLSRLASILVPSGTTSSPIVGSPKQSGFSSSASSGAPLGTFSPIASPLALLPVLFDSSAVDHATPVQALSDGHHPGSTGPGGSSGPDKLSVYGRDNRTNPTDATSSHLAPSGGGPAGGVGCCSVLTPLETNQNGTTVVMATHPGPFILPSAINANLDGNSPTQSVASHDNPISEDCRGRLSNEDFMSSGEPRVVYPLTPGCKNVRRPMNAFILFSMRHRGEVHRLYPHKDNRAASQILGEWWYRLSVEEKAEYQKLARELKAAQLQSNSYWRCSFTKERRKSEPSSNVHNTSNVLTDSLTELSPSVILSSTAPVLFRERVDGMDEKPSFNASTREDITSLNIDSERSSHPEAQSHLPMTPVPSDSIPTGLELLAHAVEYLQSHDWPNDQDGRPRSEPLCSVLDPVPTVDLDAPSRLNSITSSQPLAADSPRLTTSAPPVISPCQTSHPLPIVSIDRTLESANGDVGTKHEVPVPKSTHKDVLDINHLSRNSSQNHTSPGLFHICGRGSNNLIYLKPLVQLIPPSPSSGSGHIQPLASPVLYAQFRPINVSQQPASTPRPFSSLTSERAVSVERSATPPCAKPHTVKSSDSEADADNEVMEGRAARESDQSNGNLGTSANPSKQSIEVTITVADGIPSNECITSAQPTESLSSPPEHDAKRTTNATNNGTIKIRVKPPPLNLKATQQILRYAASPNSVENLSTVCTLPVPVSRRPFSANLINRGLKRKLNDAVEHFVTEPKISPAFPDRSRSAPLEPSLLPNPSFSTKPVVHLDQRKTSHQQFTPTGGCGQQIGRSKSGCPNGSTSENEAVDKTPVSPGSARNVFFGPDFPKTITDLNRPFTAPNKAGLSADLLGTTRGSAAVQFRGHGSRSASNASSCLSTPTSSILLSSPQSRITPIAPKSPATAPGGLVPTDPTVVTGCRFTPSKSVVEMRRKLVLDLFKQHGLFPSITTTVEFQQQHSNVFPNRQTLQLKIREVRQRIMQSTERTELGLPNLGSPSCSRYAALKLLQTSSCADSVGLRTLIIDSGTTTGSD</sequence>
<proteinExistence type="predicted"/>
<feature type="region of interest" description="Disordered" evidence="7">
    <location>
        <begin position="1057"/>
        <end position="1131"/>
    </location>
</feature>
<evidence type="ECO:0000256" key="2">
    <source>
        <dbReference type="ARBA" id="ARBA00023015"/>
    </source>
</evidence>
<dbReference type="SUPFAM" id="SSF47095">
    <property type="entry name" value="HMG-box"/>
    <property type="match status" value="1"/>
</dbReference>
<dbReference type="EMBL" id="LUCM01009706">
    <property type="protein sequence ID" value="KAA0186521.1"/>
    <property type="molecule type" value="Genomic_DNA"/>
</dbReference>
<comment type="caution">
    <text evidence="9">The sequence shown here is derived from an EMBL/GenBank/DDBJ whole genome shotgun (WGS) entry which is preliminary data.</text>
</comment>
<feature type="DNA-binding region" description="HMG box" evidence="6">
    <location>
        <begin position="711"/>
        <end position="779"/>
    </location>
</feature>
<dbReference type="Pfam" id="PF00505">
    <property type="entry name" value="HMG_box"/>
    <property type="match status" value="1"/>
</dbReference>
<organism evidence="9 10">
    <name type="scientific">Fasciolopsis buskii</name>
    <dbReference type="NCBI Taxonomy" id="27845"/>
    <lineage>
        <taxon>Eukaryota</taxon>
        <taxon>Metazoa</taxon>
        <taxon>Spiralia</taxon>
        <taxon>Lophotrochozoa</taxon>
        <taxon>Platyhelminthes</taxon>
        <taxon>Trematoda</taxon>
        <taxon>Digenea</taxon>
        <taxon>Plagiorchiida</taxon>
        <taxon>Echinostomata</taxon>
        <taxon>Echinostomatoidea</taxon>
        <taxon>Fasciolidae</taxon>
        <taxon>Fasciolopsis</taxon>
    </lineage>
</organism>
<dbReference type="PANTHER" id="PTHR13059">
    <property type="entry name" value="HMG-BOX TRANSCRIPTION FACTOR BBX"/>
    <property type="match status" value="1"/>
</dbReference>
<dbReference type="InterPro" id="IPR058606">
    <property type="entry name" value="HTH_Cic_C"/>
</dbReference>
<dbReference type="GO" id="GO:0005634">
    <property type="term" value="C:nucleus"/>
    <property type="evidence" value="ECO:0007669"/>
    <property type="project" value="UniProtKB-UniRule"/>
</dbReference>
<dbReference type="GO" id="GO:0000977">
    <property type="term" value="F:RNA polymerase II transcription regulatory region sequence-specific DNA binding"/>
    <property type="evidence" value="ECO:0007669"/>
    <property type="project" value="TreeGrafter"/>
</dbReference>
<dbReference type="OrthoDB" id="2377365at2759"/>